<dbReference type="AlphaFoldDB" id="A0A8X6RR34"/>
<keyword evidence="3" id="KW-1185">Reference proteome</keyword>
<feature type="compositionally biased region" description="Basic residues" evidence="1">
    <location>
        <begin position="149"/>
        <end position="160"/>
    </location>
</feature>
<gene>
    <name evidence="2" type="ORF">TNCV_1503181</name>
</gene>
<feature type="region of interest" description="Disordered" evidence="1">
    <location>
        <begin position="114"/>
        <end position="185"/>
    </location>
</feature>
<evidence type="ECO:0000313" key="3">
    <source>
        <dbReference type="Proteomes" id="UP000887159"/>
    </source>
</evidence>
<protein>
    <submittedName>
        <fullName evidence="2">Uncharacterized protein</fullName>
    </submittedName>
</protein>
<dbReference type="Proteomes" id="UP000887159">
    <property type="component" value="Unassembled WGS sequence"/>
</dbReference>
<feature type="compositionally biased region" description="Basic and acidic residues" evidence="1">
    <location>
        <begin position="118"/>
        <end position="129"/>
    </location>
</feature>
<comment type="caution">
    <text evidence="2">The sequence shown here is derived from an EMBL/GenBank/DDBJ whole genome shotgun (WGS) entry which is preliminary data.</text>
</comment>
<sequence>MNQTCFQNVEEWSETNITGNNSFQWCFLTWSQVKWTDMENYVEFLSNEMPDIKIDDNCLFEVERRMNVHLNFNKVEELESQHAEKSLARNSPNSVPCRHMDFGRFNVPLFSSKQPESLVKKDSTERERSPAAPKHHFNDLPKSPENCSRHRRILHRHRRNALIDQQPGSRRTQGSPSPNCNVVRR</sequence>
<dbReference type="EMBL" id="BMAU01021203">
    <property type="protein sequence ID" value="GFX98740.1"/>
    <property type="molecule type" value="Genomic_DNA"/>
</dbReference>
<organism evidence="2 3">
    <name type="scientific">Trichonephila clavipes</name>
    <name type="common">Golden silk orbweaver</name>
    <name type="synonym">Nephila clavipes</name>
    <dbReference type="NCBI Taxonomy" id="2585209"/>
    <lineage>
        <taxon>Eukaryota</taxon>
        <taxon>Metazoa</taxon>
        <taxon>Ecdysozoa</taxon>
        <taxon>Arthropoda</taxon>
        <taxon>Chelicerata</taxon>
        <taxon>Arachnida</taxon>
        <taxon>Araneae</taxon>
        <taxon>Araneomorphae</taxon>
        <taxon>Entelegynae</taxon>
        <taxon>Araneoidea</taxon>
        <taxon>Nephilidae</taxon>
        <taxon>Trichonephila</taxon>
    </lineage>
</organism>
<name>A0A8X6RR34_TRICX</name>
<accession>A0A8X6RR34</accession>
<feature type="compositionally biased region" description="Polar residues" evidence="1">
    <location>
        <begin position="166"/>
        <end position="185"/>
    </location>
</feature>
<reference evidence="2" key="1">
    <citation type="submission" date="2020-08" db="EMBL/GenBank/DDBJ databases">
        <title>Multicomponent nature underlies the extraordinary mechanical properties of spider dragline silk.</title>
        <authorList>
            <person name="Kono N."/>
            <person name="Nakamura H."/>
            <person name="Mori M."/>
            <person name="Yoshida Y."/>
            <person name="Ohtoshi R."/>
            <person name="Malay A.D."/>
            <person name="Moran D.A.P."/>
            <person name="Tomita M."/>
            <person name="Numata K."/>
            <person name="Arakawa K."/>
        </authorList>
    </citation>
    <scope>NUCLEOTIDE SEQUENCE</scope>
</reference>
<evidence type="ECO:0000313" key="2">
    <source>
        <dbReference type="EMBL" id="GFX98740.1"/>
    </source>
</evidence>
<proteinExistence type="predicted"/>
<evidence type="ECO:0000256" key="1">
    <source>
        <dbReference type="SAM" id="MobiDB-lite"/>
    </source>
</evidence>